<feature type="compositionally biased region" description="Basic and acidic residues" evidence="1">
    <location>
        <begin position="116"/>
        <end position="127"/>
    </location>
</feature>
<dbReference type="HOGENOM" id="CLU_1541861_0_0_1"/>
<dbReference type="EMBL" id="CAQQ02015492">
    <property type="status" value="NOT_ANNOTATED_CDS"/>
    <property type="molecule type" value="Genomic_DNA"/>
</dbReference>
<organism evidence="3 4">
    <name type="scientific">Megaselia scalaris</name>
    <name type="common">Humpbacked fly</name>
    <name type="synonym">Phora scalaris</name>
    <dbReference type="NCBI Taxonomy" id="36166"/>
    <lineage>
        <taxon>Eukaryota</taxon>
        <taxon>Metazoa</taxon>
        <taxon>Ecdysozoa</taxon>
        <taxon>Arthropoda</taxon>
        <taxon>Hexapoda</taxon>
        <taxon>Insecta</taxon>
        <taxon>Pterygota</taxon>
        <taxon>Neoptera</taxon>
        <taxon>Endopterygota</taxon>
        <taxon>Diptera</taxon>
        <taxon>Brachycera</taxon>
        <taxon>Muscomorpha</taxon>
        <taxon>Platypezoidea</taxon>
        <taxon>Phoridae</taxon>
        <taxon>Megaseliini</taxon>
        <taxon>Megaselia</taxon>
    </lineage>
</organism>
<dbReference type="EnsemblMetazoa" id="MESCA007986-RA">
    <property type="protein sequence ID" value="MESCA007986-PA"/>
    <property type="gene ID" value="MESCA007986"/>
</dbReference>
<sequence>MSAKGKSVAHILEPQVICGEMEHQGRGRPPKPQEFLTHSGVEGLHMSRDFDDDSKKLDLRFEIASQQQYLSYLESTVNDIPELKAQKEVDIELVRSKIRKLKLRLSQRNRLATENQEQREHRLEKLRNNQRKRLANETPEKRQKRLQAMRTYALQRASKLRVKKKKKHCNHFRI</sequence>
<dbReference type="Proteomes" id="UP000015102">
    <property type="component" value="Unassembled WGS sequence"/>
</dbReference>
<feature type="region of interest" description="Disordered" evidence="1">
    <location>
        <begin position="22"/>
        <end position="49"/>
    </location>
</feature>
<evidence type="ECO:0000256" key="1">
    <source>
        <dbReference type="SAM" id="MobiDB-lite"/>
    </source>
</evidence>
<dbReference type="Pfam" id="PF21107">
    <property type="entry name" value="STPRs"/>
    <property type="match status" value="1"/>
</dbReference>
<reference evidence="4" key="1">
    <citation type="submission" date="2013-02" db="EMBL/GenBank/DDBJ databases">
        <authorList>
            <person name="Hughes D."/>
        </authorList>
    </citation>
    <scope>NUCLEOTIDE SEQUENCE</scope>
    <source>
        <strain>Durham</strain>
        <strain evidence="4">NC isolate 2 -- Noor lab</strain>
    </source>
</reference>
<name>T1GW18_MEGSC</name>
<feature type="domain" description="STPR" evidence="2">
    <location>
        <begin position="101"/>
        <end position="157"/>
    </location>
</feature>
<protein>
    <recommendedName>
        <fullName evidence="2">STPR domain-containing protein</fullName>
    </recommendedName>
</protein>
<feature type="region of interest" description="Disordered" evidence="1">
    <location>
        <begin position="112"/>
        <end position="145"/>
    </location>
</feature>
<dbReference type="InterPro" id="IPR048998">
    <property type="entry name" value="STPR"/>
</dbReference>
<dbReference type="AlphaFoldDB" id="T1GW18"/>
<accession>T1GW18</accession>
<keyword evidence="4" id="KW-1185">Reference proteome</keyword>
<evidence type="ECO:0000259" key="2">
    <source>
        <dbReference type="Pfam" id="PF21107"/>
    </source>
</evidence>
<proteinExistence type="predicted"/>
<evidence type="ECO:0000313" key="4">
    <source>
        <dbReference type="Proteomes" id="UP000015102"/>
    </source>
</evidence>
<evidence type="ECO:0000313" key="3">
    <source>
        <dbReference type="EnsemblMetazoa" id="MESCA007986-PA"/>
    </source>
</evidence>
<reference evidence="3" key="2">
    <citation type="submission" date="2015-06" db="UniProtKB">
        <authorList>
            <consortium name="EnsemblMetazoa"/>
        </authorList>
    </citation>
    <scope>IDENTIFICATION</scope>
</reference>